<reference evidence="6 7" key="1">
    <citation type="submission" date="2024-10" db="EMBL/GenBank/DDBJ databases">
        <title>The Natural Products Discovery Center: Release of the First 8490 Sequenced Strains for Exploring Actinobacteria Biosynthetic Diversity.</title>
        <authorList>
            <person name="Kalkreuter E."/>
            <person name="Kautsar S.A."/>
            <person name="Yang D."/>
            <person name="Bader C.D."/>
            <person name="Teijaro C.N."/>
            <person name="Fluegel L."/>
            <person name="Davis C.M."/>
            <person name="Simpson J.R."/>
            <person name="Lauterbach L."/>
            <person name="Steele A.D."/>
            <person name="Gui C."/>
            <person name="Meng S."/>
            <person name="Li G."/>
            <person name="Viehrig K."/>
            <person name="Ye F."/>
            <person name="Su P."/>
            <person name="Kiefer A.F."/>
            <person name="Nichols A."/>
            <person name="Cepeda A.J."/>
            <person name="Yan W."/>
            <person name="Fan B."/>
            <person name="Jiang Y."/>
            <person name="Adhikari A."/>
            <person name="Zheng C.-J."/>
            <person name="Schuster L."/>
            <person name="Cowan T.M."/>
            <person name="Smanski M.J."/>
            <person name="Chevrette M.G."/>
            <person name="De Carvalho L.P.S."/>
            <person name="Shen B."/>
        </authorList>
    </citation>
    <scope>NUCLEOTIDE SEQUENCE [LARGE SCALE GENOMIC DNA]</scope>
    <source>
        <strain evidence="6 7">NPDC001867</strain>
    </source>
</reference>
<dbReference type="Pfam" id="PF00012">
    <property type="entry name" value="HSP70"/>
    <property type="match status" value="2"/>
</dbReference>
<proteinExistence type="inferred from homology"/>
<accession>A0ABW6TD02</accession>
<keyword evidence="2 4" id="KW-0067">ATP-binding</keyword>
<dbReference type="Proteomes" id="UP001602089">
    <property type="component" value="Unassembled WGS sequence"/>
</dbReference>
<evidence type="ECO:0000313" key="7">
    <source>
        <dbReference type="Proteomes" id="UP001602089"/>
    </source>
</evidence>
<dbReference type="RefSeq" id="WP_195021748.1">
    <property type="nucleotide sequence ID" value="NZ_JADLPS010000001.1"/>
</dbReference>
<protein>
    <submittedName>
        <fullName evidence="6">Hsp70 family protein</fullName>
    </submittedName>
</protein>
<dbReference type="Gene3D" id="3.30.420.40">
    <property type="match status" value="2"/>
</dbReference>
<dbReference type="SUPFAM" id="SSF53067">
    <property type="entry name" value="Actin-like ATPase domain"/>
    <property type="match status" value="2"/>
</dbReference>
<evidence type="ECO:0000256" key="3">
    <source>
        <dbReference type="ARBA" id="ARBA00023186"/>
    </source>
</evidence>
<keyword evidence="3" id="KW-0143">Chaperone</keyword>
<feature type="region of interest" description="Disordered" evidence="5">
    <location>
        <begin position="500"/>
        <end position="519"/>
    </location>
</feature>
<dbReference type="PRINTS" id="PR00301">
    <property type="entry name" value="HEATSHOCK70"/>
</dbReference>
<keyword evidence="7" id="KW-1185">Reference proteome</keyword>
<name>A0ABW6TD02_9NOCA</name>
<dbReference type="Gene3D" id="3.90.640.10">
    <property type="entry name" value="Actin, Chain A, domain 4"/>
    <property type="match status" value="1"/>
</dbReference>
<evidence type="ECO:0000256" key="5">
    <source>
        <dbReference type="SAM" id="MobiDB-lite"/>
    </source>
</evidence>
<organism evidence="6 7">
    <name type="scientific">Nocardia elegans</name>
    <dbReference type="NCBI Taxonomy" id="300029"/>
    <lineage>
        <taxon>Bacteria</taxon>
        <taxon>Bacillati</taxon>
        <taxon>Actinomycetota</taxon>
        <taxon>Actinomycetes</taxon>
        <taxon>Mycobacteriales</taxon>
        <taxon>Nocardiaceae</taxon>
        <taxon>Nocardia</taxon>
    </lineage>
</organism>
<comment type="similarity">
    <text evidence="4">Belongs to the heat shock protein 70 family.</text>
</comment>
<evidence type="ECO:0000256" key="1">
    <source>
        <dbReference type="ARBA" id="ARBA00022741"/>
    </source>
</evidence>
<dbReference type="PANTHER" id="PTHR19375">
    <property type="entry name" value="HEAT SHOCK PROTEIN 70KDA"/>
    <property type="match status" value="1"/>
</dbReference>
<comment type="caution">
    <text evidence="6">The sequence shown here is derived from an EMBL/GenBank/DDBJ whole genome shotgun (WGS) entry which is preliminary data.</text>
</comment>
<keyword evidence="1 4" id="KW-0547">Nucleotide-binding</keyword>
<dbReference type="InterPro" id="IPR013126">
    <property type="entry name" value="Hsp_70_fam"/>
</dbReference>
<dbReference type="EMBL" id="JBIATK010000004">
    <property type="protein sequence ID" value="MFF4024041.1"/>
    <property type="molecule type" value="Genomic_DNA"/>
</dbReference>
<dbReference type="InterPro" id="IPR043129">
    <property type="entry name" value="ATPase_NBD"/>
</dbReference>
<sequence>MKEKTVVGFDFGTTNSLVSVVVDDRVHDLLDDDGLPVPSVVKYEGVRKVVGKDAKDALDASGLGVHGSFVKSPKTYLGDETITVEGVELSPVDITFDVIDHVRQRALLSARNDGLLADITAAVATIPVDMDGLRRRALREAYARAGIGIVQFVHEPFAALYGHFRPRIGTDFVHRFDRKNILVVDWGGGTLDLTLCRMEDGRVVQLQNAGTAELGGDVFDDALRNWVLTHGTEGTVDINPDRRRQLRHKCEELKIHLSEEDPATLYIRNFYPETGTALSKQMTRGELESIAKPLIDRAMDHIVALLDAAHVSDSQVALCLVTGGMSRMPAIAARLREFFGPHRVEISQNSATLVAQGAAWIAYDRQQLELAKDLEVRLARGGYQRILRAGTKVPVEGEALASELLGLYCADPRDGHAKFQICAPTRPGSHVQRSDPRDDIDGFSLDVDTKARPLIERLRLLTALDPDGIVEVSAQSDLFKFRVTKALHDLQFGISLGSATATTNRTDDPGPPVTQEPPEAGSLVIRSNLADTRDDSYVPGELLYTYKPTYFSRALNPPQIQVDERLYYQPCAICHRRSNDPECRCGSR</sequence>
<gene>
    <name evidence="6" type="ORF">ACFYY5_14485</name>
</gene>
<evidence type="ECO:0000256" key="2">
    <source>
        <dbReference type="ARBA" id="ARBA00022840"/>
    </source>
</evidence>
<evidence type="ECO:0000313" key="6">
    <source>
        <dbReference type="EMBL" id="MFF4024041.1"/>
    </source>
</evidence>
<evidence type="ECO:0000256" key="4">
    <source>
        <dbReference type="RuleBase" id="RU003322"/>
    </source>
</evidence>